<feature type="compositionally biased region" description="Basic residues" evidence="2">
    <location>
        <begin position="78"/>
        <end position="88"/>
    </location>
</feature>
<evidence type="ECO:0000256" key="2">
    <source>
        <dbReference type="SAM" id="MobiDB-lite"/>
    </source>
</evidence>
<dbReference type="EMBL" id="CAJJDM010000166">
    <property type="protein sequence ID" value="CAD8114806.1"/>
    <property type="molecule type" value="Genomic_DNA"/>
</dbReference>
<accession>A0A8S1QHH2</accession>
<comment type="caution">
    <text evidence="3">The sequence shown here is derived from an EMBL/GenBank/DDBJ whole genome shotgun (WGS) entry which is preliminary data.</text>
</comment>
<proteinExistence type="predicted"/>
<evidence type="ECO:0000313" key="4">
    <source>
        <dbReference type="Proteomes" id="UP000688137"/>
    </source>
</evidence>
<evidence type="ECO:0000313" key="3">
    <source>
        <dbReference type="EMBL" id="CAD8114806.1"/>
    </source>
</evidence>
<feature type="region of interest" description="Disordered" evidence="2">
    <location>
        <begin position="35"/>
        <end position="88"/>
    </location>
</feature>
<reference evidence="3" key="1">
    <citation type="submission" date="2021-01" db="EMBL/GenBank/DDBJ databases">
        <authorList>
            <consortium name="Genoscope - CEA"/>
            <person name="William W."/>
        </authorList>
    </citation>
    <scope>NUCLEOTIDE SEQUENCE</scope>
</reference>
<keyword evidence="4" id="KW-1185">Reference proteome</keyword>
<feature type="region of interest" description="Disordered" evidence="2">
    <location>
        <begin position="1360"/>
        <end position="1383"/>
    </location>
</feature>
<feature type="coiled-coil region" evidence="1">
    <location>
        <begin position="494"/>
        <end position="525"/>
    </location>
</feature>
<dbReference type="OMA" id="SHICHLQ"/>
<gene>
    <name evidence="3" type="ORF">PPRIM_AZ9-3.1.T1610082</name>
</gene>
<organism evidence="3 4">
    <name type="scientific">Paramecium primaurelia</name>
    <dbReference type="NCBI Taxonomy" id="5886"/>
    <lineage>
        <taxon>Eukaryota</taxon>
        <taxon>Sar</taxon>
        <taxon>Alveolata</taxon>
        <taxon>Ciliophora</taxon>
        <taxon>Intramacronucleata</taxon>
        <taxon>Oligohymenophorea</taxon>
        <taxon>Peniculida</taxon>
        <taxon>Parameciidae</taxon>
        <taxon>Paramecium</taxon>
    </lineage>
</organism>
<protein>
    <submittedName>
        <fullName evidence="3">Uncharacterized protein</fullName>
    </submittedName>
</protein>
<dbReference type="Proteomes" id="UP000688137">
    <property type="component" value="Unassembled WGS sequence"/>
</dbReference>
<sequence length="1383" mass="164251">MGITCSKAKKGQEALIENQIKLAVQEDEILNQVEYNKGLNEDQEDSNQEQSQKPDLQYLNSSSKKAISRSDDEEGEKQKKKTGKKKPVQKRDDNYLKILEYSDLKIQAYILLSKEEDITTSYELTITFSYQDYQYSVNCKALILCEPKQPFTLSPIKFEDAISNSQFQPFFLLDTYFNVDLQLNSNLQSFNQLLEVKRNTQSDKKDEDSPQLFTKRQSKIMNTQIVNGGPQKQKRKKKREAAEMMELIHVFDFECSPRLNQILIALMIQQYSHKITKYLITINDVYFLFNEKPSLDKQEVHRILIFYEHFDYSLLELSEYLHSKKMQLSHICHLQLSLNLLQILYNSYKSYLYRLNITLNTVFWVSKVKKFKLQTFGRIQNLLDLDGKDFQVKFKTANEQKINVFYRDFDRDFAAVLDIIAFFKDLSKEMAQIKKLRRKKKNLPEGETYYSKYIIMYDELFQDNTDSLFQGLVRLKFFETNSYDQILEEIKSIIMTLEKLIKQEIATIEQEKQQRELEMQEQQQQVSQNVIQVKLDDDDDEQEPIELQSFNFLLERKKKKDLTQEQYLYYQMIYSSLFYNQNFNVICDQFLEISKNQILIAYAQLHYSIWRKLNSVVKEGYSLEQQTSLLSISKNVTQLTLSQDSFHYYLLLELITKMRDKPFNILNHLKSMIQEQNYKRKRQVKPKLSRNQKFNGIIEMRKAIFLDLFFIDHYISEHHYNKAIYLMQYDLSSQLKFNLKNYMLYTQSLFINGLLCEKTLQSVSAMLNLEISKLLYDQYFPNSKIVYIEDETQRQVTKEQMESGKQYTSKILNYDNQACENMNVLDFHLGKVYFTIHDKENALKCLRKVKQARQKKFDILSDEVIEVIIEILRILVEQDDSGAAGEICYEYQQKFKEQYRKNTFFKSRYIARLQLIMAAIFECNGMMLSSLRYYQKANKTFNQSRTNSYILQIHIRMKIMKLISAIKTKALSINSINKGQITLFNYHTVYLSELVKPYFNNQFLRQAIEEKQNQVNQVIFNHLIKIYSLFRHQDYDKLQDKLNQLHNVLKKRKVDECYGYTLQKLGIYNASHSNYPQAINYLKLAIEIYDRFLIFPQKEIRQLRCQILIFHCWIQLEKKKEYQDQLNLIDQFIQTINEMISWSNIPYKSTTNKFTVLQLKLGKQIIYQLEEMSQVIEKFQKIRYKLIQHLSNPTKLKSVAIKNFKQIIKTTEKEQIKKKSHNETRQSCLFGFLSHQSVRPRKSTVIQNKSITQTELEYQETQKSTNTRRSNLKNKDNMSIQLISEKSNQISQQFDVVQTQKSQIFDDNLETERNGNLHISYNIKDNTNTKCSTGMPSMAQLNMTPINEISRLSVKSPILNSKQKGNKDQQKLKINPFQKITRK</sequence>
<name>A0A8S1QHH2_PARPR</name>
<evidence type="ECO:0000256" key="1">
    <source>
        <dbReference type="SAM" id="Coils"/>
    </source>
</evidence>
<keyword evidence="1" id="KW-0175">Coiled coil</keyword>